<feature type="signal peptide" evidence="1">
    <location>
        <begin position="1"/>
        <end position="23"/>
    </location>
</feature>
<keyword evidence="2" id="KW-1185">Reference proteome</keyword>
<dbReference type="WBParaSite" id="jg13914">
    <property type="protein sequence ID" value="jg13914"/>
    <property type="gene ID" value="jg13914"/>
</dbReference>
<reference evidence="3" key="1">
    <citation type="submission" date="2022-11" db="UniProtKB">
        <authorList>
            <consortium name="WormBaseParasite"/>
        </authorList>
    </citation>
    <scope>IDENTIFICATION</scope>
</reference>
<protein>
    <submittedName>
        <fullName evidence="3">Secreted protein</fullName>
    </submittedName>
</protein>
<keyword evidence="1" id="KW-0732">Signal</keyword>
<evidence type="ECO:0000256" key="1">
    <source>
        <dbReference type="SAM" id="SignalP"/>
    </source>
</evidence>
<evidence type="ECO:0000313" key="3">
    <source>
        <dbReference type="WBParaSite" id="jg13914"/>
    </source>
</evidence>
<organism evidence="2 3">
    <name type="scientific">Ditylenchus dipsaci</name>
    <dbReference type="NCBI Taxonomy" id="166011"/>
    <lineage>
        <taxon>Eukaryota</taxon>
        <taxon>Metazoa</taxon>
        <taxon>Ecdysozoa</taxon>
        <taxon>Nematoda</taxon>
        <taxon>Chromadorea</taxon>
        <taxon>Rhabditida</taxon>
        <taxon>Tylenchina</taxon>
        <taxon>Tylenchomorpha</taxon>
        <taxon>Sphaerularioidea</taxon>
        <taxon>Anguinidae</taxon>
        <taxon>Anguininae</taxon>
        <taxon>Ditylenchus</taxon>
    </lineage>
</organism>
<dbReference type="AlphaFoldDB" id="A0A915CZW0"/>
<accession>A0A915CZW0</accession>
<name>A0A915CZW0_9BILA</name>
<evidence type="ECO:0000313" key="2">
    <source>
        <dbReference type="Proteomes" id="UP000887574"/>
    </source>
</evidence>
<dbReference type="Proteomes" id="UP000887574">
    <property type="component" value="Unplaced"/>
</dbReference>
<sequence>MNLNDVFIVFLLLLICQLRYSVASIYPGDSECEIIIEKGATERVRMKGVCIRLSNGVMSCQSAGFLDPFNSDCSFL</sequence>
<proteinExistence type="predicted"/>
<feature type="chain" id="PRO_5037502198" evidence="1">
    <location>
        <begin position="24"/>
        <end position="76"/>
    </location>
</feature>